<dbReference type="OMA" id="EMATRVW"/>
<dbReference type="EMBL" id="DS268440">
    <property type="protein sequence ID" value="EFP00706.1"/>
    <property type="molecule type" value="Genomic_DNA"/>
</dbReference>
<feature type="transmembrane region" description="Helical" evidence="2">
    <location>
        <begin position="163"/>
        <end position="183"/>
    </location>
</feature>
<organism evidence="4">
    <name type="scientific">Caenorhabditis remanei</name>
    <name type="common">Caenorhabditis vulgaris</name>
    <dbReference type="NCBI Taxonomy" id="31234"/>
    <lineage>
        <taxon>Eukaryota</taxon>
        <taxon>Metazoa</taxon>
        <taxon>Ecdysozoa</taxon>
        <taxon>Nematoda</taxon>
        <taxon>Chromadorea</taxon>
        <taxon>Rhabditida</taxon>
        <taxon>Rhabditina</taxon>
        <taxon>Rhabditomorpha</taxon>
        <taxon>Rhabditoidea</taxon>
        <taxon>Rhabditidae</taxon>
        <taxon>Peloderinae</taxon>
        <taxon>Caenorhabditis</taxon>
    </lineage>
</organism>
<evidence type="ECO:0000313" key="4">
    <source>
        <dbReference type="Proteomes" id="UP000008281"/>
    </source>
</evidence>
<protein>
    <submittedName>
        <fullName evidence="3">Uncharacterized protein</fullName>
    </submittedName>
</protein>
<keyword evidence="2" id="KW-0472">Membrane</keyword>
<sequence>MLEGILNPGTSYNTSFCYNVSRGRLVTIECEYPIFYYVESALYRTFLGCFFHLIEVLLLGALWFCNIWIQRDFTEAYMSSVAVPLSISTVMKIATYVWDCLFPRDIEKSWLIDMAYATSVTTAQMTLIMGLPFLLFMAMRMGTSRKQNYGCCTWFGCDNFSRIPFLLILIISFPLSAVFNMFYKPTYAAPSLVAILALLIISLIFMFMFIGMGCMTFACCAKQKIAMDMLDPVIYDARSRLGWAMLYSIFAPISIYPCFYCFVSLAFFLDMSNDYAILNNEMATRVWNFFFGPTVLIFTFVILPSYRDTIMCGCKYRRFQRKVQMGTLAAPTAHGVTQQIRISETEKIPVEFIKEPEQKIPLEPLFTTTGGSADSKRPRPAYPVQTFPDKY</sequence>
<feature type="transmembrane region" description="Helical" evidence="2">
    <location>
        <begin position="289"/>
        <end position="306"/>
    </location>
</feature>
<name>E3MEU5_CAERE</name>
<proteinExistence type="predicted"/>
<dbReference type="eggNOG" id="ENOG502TGPJ">
    <property type="taxonomic scope" value="Eukaryota"/>
</dbReference>
<keyword evidence="2" id="KW-1133">Transmembrane helix</keyword>
<dbReference type="OrthoDB" id="5777365at2759"/>
<reference evidence="3" key="1">
    <citation type="submission" date="2007-07" db="EMBL/GenBank/DDBJ databases">
        <title>PCAP assembly of the Caenorhabditis remanei genome.</title>
        <authorList>
            <consortium name="The Caenorhabditis remanei Sequencing Consortium"/>
            <person name="Wilson R.K."/>
        </authorList>
    </citation>
    <scope>NUCLEOTIDE SEQUENCE [LARGE SCALE GENOMIC DNA]</scope>
    <source>
        <strain evidence="3">PB4641</strain>
    </source>
</reference>
<evidence type="ECO:0000313" key="3">
    <source>
        <dbReference type="EMBL" id="EFP00706.1"/>
    </source>
</evidence>
<keyword evidence="4" id="KW-1185">Reference proteome</keyword>
<gene>
    <name evidence="3" type="ORF">CRE_21203</name>
</gene>
<accession>E3MEU5</accession>
<feature type="transmembrane region" description="Helical" evidence="2">
    <location>
        <begin position="110"/>
        <end position="136"/>
    </location>
</feature>
<evidence type="ECO:0000256" key="1">
    <source>
        <dbReference type="SAM" id="MobiDB-lite"/>
    </source>
</evidence>
<dbReference type="Proteomes" id="UP000008281">
    <property type="component" value="Unassembled WGS sequence"/>
</dbReference>
<feature type="transmembrane region" description="Helical" evidence="2">
    <location>
        <begin position="41"/>
        <end position="64"/>
    </location>
</feature>
<dbReference type="FunCoup" id="E3MEU5">
    <property type="interactions" value="1726"/>
</dbReference>
<feature type="transmembrane region" description="Helical" evidence="2">
    <location>
        <begin position="195"/>
        <end position="220"/>
    </location>
</feature>
<keyword evidence="2" id="KW-0812">Transmembrane</keyword>
<evidence type="ECO:0000256" key="2">
    <source>
        <dbReference type="SAM" id="Phobius"/>
    </source>
</evidence>
<feature type="transmembrane region" description="Helical" evidence="2">
    <location>
        <begin position="241"/>
        <end position="269"/>
    </location>
</feature>
<dbReference type="InParanoid" id="E3MEU5"/>
<feature type="region of interest" description="Disordered" evidence="1">
    <location>
        <begin position="364"/>
        <end position="391"/>
    </location>
</feature>
<feature type="transmembrane region" description="Helical" evidence="2">
    <location>
        <begin position="76"/>
        <end position="98"/>
    </location>
</feature>
<dbReference type="HOGENOM" id="CLU_061255_0_0_1"/>
<dbReference type="AlphaFoldDB" id="E3MEU5"/>